<feature type="non-terminal residue" evidence="2">
    <location>
        <position position="1"/>
    </location>
</feature>
<proteinExistence type="predicted"/>
<feature type="compositionally biased region" description="Basic and acidic residues" evidence="1">
    <location>
        <begin position="165"/>
        <end position="190"/>
    </location>
</feature>
<feature type="region of interest" description="Disordered" evidence="1">
    <location>
        <begin position="20"/>
        <end position="86"/>
    </location>
</feature>
<comment type="caution">
    <text evidence="2">The sequence shown here is derived from an EMBL/GenBank/DDBJ whole genome shotgun (WGS) entry which is preliminary data.</text>
</comment>
<feature type="region of interest" description="Disordered" evidence="1">
    <location>
        <begin position="333"/>
        <end position="375"/>
    </location>
</feature>
<gene>
    <name evidence="2" type="ORF">SCF082_LOCUS38713</name>
</gene>
<dbReference type="Proteomes" id="UP001642464">
    <property type="component" value="Unassembled WGS sequence"/>
</dbReference>
<sequence length="375" mass="42065">GKGWPTDGWWRDGWRYEDWGKAKGRGRRKGEKGEKGKADGKGEKGEKGEKGDKEKREEREKGKAEDLKEKNETKARRSSQESLAPRAKDEVFEEIRNVLNANPALQIGFFDARVRQQLHALLGSGGRPRLKAALTFIHTCTMHKTRQDVKNWPAYLLTLLKKFDSDNQEEPSDRRSKHEMPKQKTEKSEVKVFSSASTTPEKASAEDAHSSDSEADGFQRALELTGLKLELTQSDDEREAPGWDDPLDPLPAPRVTAPPPKPRPEEFQASRPLGLFQVHRHDARMEMDLREQAPYLLRDLRGGRDRDAPLQVYPDRPRLDRDHAGLHDGPPFGFGSTFGTFGTQPDGRRRVAHGVGGTSSFPAPQSPGLAEVVAR</sequence>
<evidence type="ECO:0000313" key="3">
    <source>
        <dbReference type="Proteomes" id="UP001642464"/>
    </source>
</evidence>
<feature type="compositionally biased region" description="Basic and acidic residues" evidence="1">
    <location>
        <begin position="31"/>
        <end position="79"/>
    </location>
</feature>
<protein>
    <submittedName>
        <fullName evidence="2">Uncharacterized protein</fullName>
    </submittedName>
</protein>
<feature type="compositionally biased region" description="Pro residues" evidence="1">
    <location>
        <begin position="248"/>
        <end position="261"/>
    </location>
</feature>
<keyword evidence="3" id="KW-1185">Reference proteome</keyword>
<reference evidence="2 3" key="1">
    <citation type="submission" date="2024-02" db="EMBL/GenBank/DDBJ databases">
        <authorList>
            <person name="Chen Y."/>
            <person name="Shah S."/>
            <person name="Dougan E. K."/>
            <person name="Thang M."/>
            <person name="Chan C."/>
        </authorList>
    </citation>
    <scope>NUCLEOTIDE SEQUENCE [LARGE SCALE GENOMIC DNA]</scope>
</reference>
<feature type="region of interest" description="Disordered" evidence="1">
    <location>
        <begin position="165"/>
        <end position="216"/>
    </location>
</feature>
<evidence type="ECO:0000313" key="2">
    <source>
        <dbReference type="EMBL" id="CAK9081305.1"/>
    </source>
</evidence>
<organism evidence="2 3">
    <name type="scientific">Durusdinium trenchii</name>
    <dbReference type="NCBI Taxonomy" id="1381693"/>
    <lineage>
        <taxon>Eukaryota</taxon>
        <taxon>Sar</taxon>
        <taxon>Alveolata</taxon>
        <taxon>Dinophyceae</taxon>
        <taxon>Suessiales</taxon>
        <taxon>Symbiodiniaceae</taxon>
        <taxon>Durusdinium</taxon>
    </lineage>
</organism>
<name>A0ABP0Q2R2_9DINO</name>
<feature type="compositionally biased region" description="Basic and acidic residues" evidence="1">
    <location>
        <begin position="203"/>
        <end position="212"/>
    </location>
</feature>
<feature type="compositionally biased region" description="Low complexity" evidence="1">
    <location>
        <begin position="333"/>
        <end position="345"/>
    </location>
</feature>
<dbReference type="EMBL" id="CAXAMM010038823">
    <property type="protein sequence ID" value="CAK9081305.1"/>
    <property type="molecule type" value="Genomic_DNA"/>
</dbReference>
<evidence type="ECO:0000256" key="1">
    <source>
        <dbReference type="SAM" id="MobiDB-lite"/>
    </source>
</evidence>
<feature type="region of interest" description="Disordered" evidence="1">
    <location>
        <begin position="232"/>
        <end position="269"/>
    </location>
</feature>
<accession>A0ABP0Q2R2</accession>